<comment type="caution">
    <text evidence="2">The sequence shown here is derived from an EMBL/GenBank/DDBJ whole genome shotgun (WGS) entry which is preliminary data.</text>
</comment>
<dbReference type="InterPro" id="IPR021953">
    <property type="entry name" value="DUF3570"/>
</dbReference>
<dbReference type="RefSeq" id="WP_188501379.1">
    <property type="nucleotide sequence ID" value="NZ_BMFP01000003.1"/>
</dbReference>
<organism evidence="2 3">
    <name type="scientific">Pontibacter amylolyticus</name>
    <dbReference type="NCBI Taxonomy" id="1424080"/>
    <lineage>
        <taxon>Bacteria</taxon>
        <taxon>Pseudomonadati</taxon>
        <taxon>Bacteroidota</taxon>
        <taxon>Cytophagia</taxon>
        <taxon>Cytophagales</taxon>
        <taxon>Hymenobacteraceae</taxon>
        <taxon>Pontibacter</taxon>
    </lineage>
</organism>
<protein>
    <recommendedName>
        <fullName evidence="4">DUF3570 domain-containing protein</fullName>
    </recommendedName>
</protein>
<dbReference type="Proteomes" id="UP000634043">
    <property type="component" value="Unassembled WGS sequence"/>
</dbReference>
<dbReference type="EMBL" id="BMFP01000003">
    <property type="protein sequence ID" value="GGG15453.1"/>
    <property type="molecule type" value="Genomic_DNA"/>
</dbReference>
<keyword evidence="3" id="KW-1185">Reference proteome</keyword>
<sequence>MQLRYIGLMMACAMVTTAFAQSTSTTVTAPSRRVRKLEPTEVNILGSYYSQDGDHSPVTGGIGTEQLTDVTPTIIVNVPLDSVTNLNVNFGMDFYSSASTDNIDFNVSSASKSDLRTHLNLGISRRNSLTRTTKSLSIGGSTEYDYQSLSVGAGWAQESRDGNRELSLTGMIYYDTWTLIYPEELRNGKRLVSTNKRQSYNLSATLSQVINQKMQASLSADIVYQSGLLSTPFHRVYFREQEAAQVEQLPDQRLKYPLGLRVNYYVNDYLTSRFFYRFYSDNWGVTANTIELETPIKFGPFFSFYPFYRFHTQTAADYFAPYKDHSLSQEFYTSDYDLSGFTSHKAGIGLRYSPLSGIAKFGLPFSKNKTSLKGIELRGANYWRSDGLKAFIISTDLNFTLPSRK</sequence>
<evidence type="ECO:0000256" key="1">
    <source>
        <dbReference type="SAM" id="SignalP"/>
    </source>
</evidence>
<feature type="signal peptide" evidence="1">
    <location>
        <begin position="1"/>
        <end position="20"/>
    </location>
</feature>
<proteinExistence type="predicted"/>
<accession>A0ABQ1W5Q1</accession>
<dbReference type="Pfam" id="PF12094">
    <property type="entry name" value="DUF3570"/>
    <property type="match status" value="1"/>
</dbReference>
<reference evidence="3" key="1">
    <citation type="journal article" date="2019" name="Int. J. Syst. Evol. Microbiol.">
        <title>The Global Catalogue of Microorganisms (GCM) 10K type strain sequencing project: providing services to taxonomists for standard genome sequencing and annotation.</title>
        <authorList>
            <consortium name="The Broad Institute Genomics Platform"/>
            <consortium name="The Broad Institute Genome Sequencing Center for Infectious Disease"/>
            <person name="Wu L."/>
            <person name="Ma J."/>
        </authorList>
    </citation>
    <scope>NUCLEOTIDE SEQUENCE [LARGE SCALE GENOMIC DNA]</scope>
    <source>
        <strain evidence="3">CGMCC 1.12749</strain>
    </source>
</reference>
<name>A0ABQ1W5Q1_9BACT</name>
<keyword evidence="1" id="KW-0732">Signal</keyword>
<evidence type="ECO:0000313" key="3">
    <source>
        <dbReference type="Proteomes" id="UP000634043"/>
    </source>
</evidence>
<gene>
    <name evidence="2" type="ORF">GCM10011323_19840</name>
</gene>
<feature type="chain" id="PRO_5047204137" description="DUF3570 domain-containing protein" evidence="1">
    <location>
        <begin position="21"/>
        <end position="405"/>
    </location>
</feature>
<evidence type="ECO:0008006" key="4">
    <source>
        <dbReference type="Google" id="ProtNLM"/>
    </source>
</evidence>
<evidence type="ECO:0000313" key="2">
    <source>
        <dbReference type="EMBL" id="GGG15453.1"/>
    </source>
</evidence>